<feature type="region of interest" description="Disordered" evidence="1">
    <location>
        <begin position="31"/>
        <end position="50"/>
    </location>
</feature>
<sequence>MGKAERPKGKRSEEKKEKQKKKFIAKIEARRAMEQESQGEESGQVDSNDVVDLLSNVDKPRVVVAEPGEVDSLAADISDKVLAGTMLSERTGTDEKDVPV</sequence>
<evidence type="ECO:0000256" key="1">
    <source>
        <dbReference type="SAM" id="MobiDB-lite"/>
    </source>
</evidence>
<dbReference type="AlphaFoldDB" id="A0A1B7NAM9"/>
<gene>
    <name evidence="2" type="ORF">K503DRAFT_863500</name>
</gene>
<protein>
    <submittedName>
        <fullName evidence="2">Uncharacterized protein</fullName>
    </submittedName>
</protein>
<organism evidence="2 3">
    <name type="scientific">Rhizopogon vinicolor AM-OR11-026</name>
    <dbReference type="NCBI Taxonomy" id="1314800"/>
    <lineage>
        <taxon>Eukaryota</taxon>
        <taxon>Fungi</taxon>
        <taxon>Dikarya</taxon>
        <taxon>Basidiomycota</taxon>
        <taxon>Agaricomycotina</taxon>
        <taxon>Agaricomycetes</taxon>
        <taxon>Agaricomycetidae</taxon>
        <taxon>Boletales</taxon>
        <taxon>Suillineae</taxon>
        <taxon>Rhizopogonaceae</taxon>
        <taxon>Rhizopogon</taxon>
    </lineage>
</organism>
<feature type="region of interest" description="Disordered" evidence="1">
    <location>
        <begin position="1"/>
        <end position="22"/>
    </location>
</feature>
<dbReference type="InParanoid" id="A0A1B7NAM9"/>
<name>A0A1B7NAM9_9AGAM</name>
<accession>A0A1B7NAM9</accession>
<feature type="compositionally biased region" description="Basic and acidic residues" evidence="1">
    <location>
        <begin position="1"/>
        <end position="17"/>
    </location>
</feature>
<dbReference type="EMBL" id="KV448168">
    <property type="protein sequence ID" value="OAX41930.1"/>
    <property type="molecule type" value="Genomic_DNA"/>
</dbReference>
<reference evidence="2 3" key="1">
    <citation type="submission" date="2016-06" db="EMBL/GenBank/DDBJ databases">
        <title>Comparative genomics of the ectomycorrhizal sister species Rhizopogon vinicolor and Rhizopogon vesiculosus (Basidiomycota: Boletales) reveals a divergence of the mating type B locus.</title>
        <authorList>
            <consortium name="DOE Joint Genome Institute"/>
            <person name="Mujic A.B."/>
            <person name="Kuo A."/>
            <person name="Tritt A."/>
            <person name="Lipzen A."/>
            <person name="Chen C."/>
            <person name="Johnson J."/>
            <person name="Sharma A."/>
            <person name="Barry K."/>
            <person name="Grigoriev I.V."/>
            <person name="Spatafora J.W."/>
        </authorList>
    </citation>
    <scope>NUCLEOTIDE SEQUENCE [LARGE SCALE GENOMIC DNA]</scope>
    <source>
        <strain evidence="2 3">AM-OR11-026</strain>
    </source>
</reference>
<proteinExistence type="predicted"/>
<evidence type="ECO:0000313" key="2">
    <source>
        <dbReference type="EMBL" id="OAX41930.1"/>
    </source>
</evidence>
<keyword evidence="3" id="KW-1185">Reference proteome</keyword>
<dbReference type="OrthoDB" id="10493469at2759"/>
<dbReference type="Proteomes" id="UP000092154">
    <property type="component" value="Unassembled WGS sequence"/>
</dbReference>
<evidence type="ECO:0000313" key="3">
    <source>
        <dbReference type="Proteomes" id="UP000092154"/>
    </source>
</evidence>